<dbReference type="Proteomes" id="UP001550628">
    <property type="component" value="Unassembled WGS sequence"/>
</dbReference>
<sequence>MDASAGEHHPWPEFRPVTESTWQGVLSENWATGAPELTWSLYFDGYPDGTSGVQFHIEWIPFAVSSWRELEGAQAECEEFGEPIEAYLFDGEHSSFDYVRIEALHQAGTTVRFVIHLGWCEVDRVKVNDEDDWADIDRLRVVVDAEFKGVTVRTPEHRLADYIDTTGLVFDAARDTYRPAGD</sequence>
<reference evidence="1 2" key="1">
    <citation type="submission" date="2024-06" db="EMBL/GenBank/DDBJ databases">
        <title>The Natural Products Discovery Center: Release of the First 8490 Sequenced Strains for Exploring Actinobacteria Biosynthetic Diversity.</title>
        <authorList>
            <person name="Kalkreuter E."/>
            <person name="Kautsar S.A."/>
            <person name="Yang D."/>
            <person name="Bader C.D."/>
            <person name="Teijaro C.N."/>
            <person name="Fluegel L."/>
            <person name="Davis C.M."/>
            <person name="Simpson J.R."/>
            <person name="Lauterbach L."/>
            <person name="Steele A.D."/>
            <person name="Gui C."/>
            <person name="Meng S."/>
            <person name="Li G."/>
            <person name="Viehrig K."/>
            <person name="Ye F."/>
            <person name="Su P."/>
            <person name="Kiefer A.F."/>
            <person name="Nichols A."/>
            <person name="Cepeda A.J."/>
            <person name="Yan W."/>
            <person name="Fan B."/>
            <person name="Jiang Y."/>
            <person name="Adhikari A."/>
            <person name="Zheng C.-J."/>
            <person name="Schuster L."/>
            <person name="Cowan T.M."/>
            <person name="Smanski M.J."/>
            <person name="Chevrette M.G."/>
            <person name="De Carvalho L.P.S."/>
            <person name="Shen B."/>
        </authorList>
    </citation>
    <scope>NUCLEOTIDE SEQUENCE [LARGE SCALE GENOMIC DNA]</scope>
    <source>
        <strain evidence="1 2">NPDC019708</strain>
    </source>
</reference>
<dbReference type="EMBL" id="JBEYBF010000002">
    <property type="protein sequence ID" value="MEU1950868.1"/>
    <property type="molecule type" value="Genomic_DNA"/>
</dbReference>
<comment type="caution">
    <text evidence="1">The sequence shown here is derived from an EMBL/GenBank/DDBJ whole genome shotgun (WGS) entry which is preliminary data.</text>
</comment>
<evidence type="ECO:0000313" key="1">
    <source>
        <dbReference type="EMBL" id="MEU1950868.1"/>
    </source>
</evidence>
<name>A0ABV2WJ08_9NOCA</name>
<accession>A0ABV2WJ08</accession>
<dbReference type="RefSeq" id="WP_356958492.1">
    <property type="nucleotide sequence ID" value="NZ_JBEYBD010000013.1"/>
</dbReference>
<gene>
    <name evidence="1" type="ORF">ABZ510_03325</name>
</gene>
<keyword evidence="2" id="KW-1185">Reference proteome</keyword>
<proteinExistence type="predicted"/>
<evidence type="ECO:0000313" key="2">
    <source>
        <dbReference type="Proteomes" id="UP001550628"/>
    </source>
</evidence>
<organism evidence="1 2">
    <name type="scientific">Nocardia rhamnosiphila</name>
    <dbReference type="NCBI Taxonomy" id="426716"/>
    <lineage>
        <taxon>Bacteria</taxon>
        <taxon>Bacillati</taxon>
        <taxon>Actinomycetota</taxon>
        <taxon>Actinomycetes</taxon>
        <taxon>Mycobacteriales</taxon>
        <taxon>Nocardiaceae</taxon>
        <taxon>Nocardia</taxon>
    </lineage>
</organism>
<protein>
    <submittedName>
        <fullName evidence="1">Uncharacterized protein</fullName>
    </submittedName>
</protein>